<dbReference type="Proteomes" id="UP000297595">
    <property type="component" value="Unassembled WGS sequence"/>
</dbReference>
<evidence type="ECO:0000313" key="3">
    <source>
        <dbReference type="Proteomes" id="UP000297595"/>
    </source>
</evidence>
<proteinExistence type="predicted"/>
<evidence type="ECO:0000256" key="1">
    <source>
        <dbReference type="SAM" id="MobiDB-lite"/>
    </source>
</evidence>
<feature type="region of interest" description="Disordered" evidence="1">
    <location>
        <begin position="1"/>
        <end position="22"/>
    </location>
</feature>
<organism evidence="2 3">
    <name type="scientific">Orbilia oligospora</name>
    <name type="common">Nematode-trapping fungus</name>
    <name type="synonym">Arthrobotrys oligospora</name>
    <dbReference type="NCBI Taxonomy" id="2813651"/>
    <lineage>
        <taxon>Eukaryota</taxon>
        <taxon>Fungi</taxon>
        <taxon>Dikarya</taxon>
        <taxon>Ascomycota</taxon>
        <taxon>Pezizomycotina</taxon>
        <taxon>Orbiliomycetes</taxon>
        <taxon>Orbiliales</taxon>
        <taxon>Orbiliaceae</taxon>
        <taxon>Orbilia</taxon>
    </lineage>
</organism>
<protein>
    <submittedName>
        <fullName evidence="2">Uncharacterized protein</fullName>
    </submittedName>
</protein>
<dbReference type="EMBL" id="SOZJ01000001">
    <property type="protein sequence ID" value="TGJ74944.1"/>
    <property type="molecule type" value="Genomic_DNA"/>
</dbReference>
<sequence length="62" mass="6748">MSITTSTNTSGIKHAKSEPVKEPVSRAQAKDCINCGGKMYKVTIEGILVWECSNCKRTCAIE</sequence>
<reference evidence="2 3" key="1">
    <citation type="submission" date="2019-03" db="EMBL/GenBank/DDBJ databases">
        <title>Nematode-trapping fungi genome.</title>
        <authorList>
            <person name="Vidal-Diez De Ulzurrun G."/>
        </authorList>
    </citation>
    <scope>NUCLEOTIDE SEQUENCE [LARGE SCALE GENOMIC DNA]</scope>
    <source>
        <strain evidence="2 3">TWF154</strain>
    </source>
</reference>
<dbReference type="AlphaFoldDB" id="A0A7C8KEC8"/>
<evidence type="ECO:0000313" key="2">
    <source>
        <dbReference type="EMBL" id="TGJ74944.1"/>
    </source>
</evidence>
<gene>
    <name evidence="2" type="ORF">EYR41_001900</name>
</gene>
<name>A0A7C8KEC8_ORBOL</name>
<comment type="caution">
    <text evidence="2">The sequence shown here is derived from an EMBL/GenBank/DDBJ whole genome shotgun (WGS) entry which is preliminary data.</text>
</comment>
<dbReference type="OrthoDB" id="5292301at2759"/>
<feature type="compositionally biased region" description="Polar residues" evidence="1">
    <location>
        <begin position="1"/>
        <end position="11"/>
    </location>
</feature>
<accession>A0A7C8KEC8</accession>